<sequence>MKPSEPEVSKGKGQRHSEGLITAETWTPISTQRNRKPQNSALIPGKPTLTAFTGKITVINPVVPFKGKFPKAANNKFVQGTVKGK</sequence>
<evidence type="ECO:0000313" key="2">
    <source>
        <dbReference type="EMBL" id="MBW0475863.1"/>
    </source>
</evidence>
<dbReference type="Proteomes" id="UP000765509">
    <property type="component" value="Unassembled WGS sequence"/>
</dbReference>
<feature type="compositionally biased region" description="Basic and acidic residues" evidence="1">
    <location>
        <begin position="1"/>
        <end position="18"/>
    </location>
</feature>
<keyword evidence="3" id="KW-1185">Reference proteome</keyword>
<evidence type="ECO:0000256" key="1">
    <source>
        <dbReference type="SAM" id="MobiDB-lite"/>
    </source>
</evidence>
<proteinExistence type="predicted"/>
<protein>
    <submittedName>
        <fullName evidence="2">Uncharacterized protein</fullName>
    </submittedName>
</protein>
<evidence type="ECO:0000313" key="3">
    <source>
        <dbReference type="Proteomes" id="UP000765509"/>
    </source>
</evidence>
<gene>
    <name evidence="2" type="ORF">O181_015578</name>
</gene>
<reference evidence="2" key="1">
    <citation type="submission" date="2021-03" db="EMBL/GenBank/DDBJ databases">
        <title>Draft genome sequence of rust myrtle Austropuccinia psidii MF-1, a brazilian biotype.</title>
        <authorList>
            <person name="Quecine M.C."/>
            <person name="Pachon D.M.R."/>
            <person name="Bonatelli M.L."/>
            <person name="Correr F.H."/>
            <person name="Franceschini L.M."/>
            <person name="Leite T.F."/>
            <person name="Margarido G.R.A."/>
            <person name="Almeida C.A."/>
            <person name="Ferrarezi J.A."/>
            <person name="Labate C.A."/>
        </authorList>
    </citation>
    <scope>NUCLEOTIDE SEQUENCE</scope>
    <source>
        <strain evidence="2">MF-1</strain>
    </source>
</reference>
<accession>A0A9Q3C2Q7</accession>
<dbReference type="EMBL" id="AVOT02004265">
    <property type="protein sequence ID" value="MBW0475863.1"/>
    <property type="molecule type" value="Genomic_DNA"/>
</dbReference>
<dbReference type="AlphaFoldDB" id="A0A9Q3C2Q7"/>
<feature type="region of interest" description="Disordered" evidence="1">
    <location>
        <begin position="1"/>
        <end position="26"/>
    </location>
</feature>
<comment type="caution">
    <text evidence="2">The sequence shown here is derived from an EMBL/GenBank/DDBJ whole genome shotgun (WGS) entry which is preliminary data.</text>
</comment>
<organism evidence="2 3">
    <name type="scientific">Austropuccinia psidii MF-1</name>
    <dbReference type="NCBI Taxonomy" id="1389203"/>
    <lineage>
        <taxon>Eukaryota</taxon>
        <taxon>Fungi</taxon>
        <taxon>Dikarya</taxon>
        <taxon>Basidiomycota</taxon>
        <taxon>Pucciniomycotina</taxon>
        <taxon>Pucciniomycetes</taxon>
        <taxon>Pucciniales</taxon>
        <taxon>Sphaerophragmiaceae</taxon>
        <taxon>Austropuccinia</taxon>
    </lineage>
</organism>
<name>A0A9Q3C2Q7_9BASI</name>